<reference evidence="4 5" key="1">
    <citation type="submission" date="2016-06" db="EMBL/GenBank/DDBJ databases">
        <title>The sequenced genome of the ice-adhering bacterium Marinomonas primoryensis, from Antarctica.</title>
        <authorList>
            <person name="Graham L."/>
            <person name="Vance T.D.R."/>
            <person name="Davies P.L."/>
        </authorList>
    </citation>
    <scope>NUCLEOTIDE SEQUENCE [LARGE SCALE GENOMIC DNA]</scope>
    <source>
        <strain evidence="4 5">AceL</strain>
    </source>
</reference>
<dbReference type="GO" id="GO:0002953">
    <property type="term" value="F:5'-deoxynucleotidase activity"/>
    <property type="evidence" value="ECO:0007669"/>
    <property type="project" value="InterPro"/>
</dbReference>
<proteinExistence type="predicted"/>
<protein>
    <submittedName>
        <fullName evidence="4">Hydrolase</fullName>
    </submittedName>
</protein>
<dbReference type="InterPro" id="IPR039356">
    <property type="entry name" value="YfbR/HDDC2"/>
</dbReference>
<dbReference type="Gene3D" id="1.10.3210.10">
    <property type="entry name" value="Hypothetical protein af1432"/>
    <property type="match status" value="1"/>
</dbReference>
<dbReference type="PANTHER" id="PTHR11845:SF13">
    <property type="entry name" value="5'-DEOXYNUCLEOTIDASE HDDC2"/>
    <property type="match status" value="1"/>
</dbReference>
<dbReference type="GO" id="GO:0005737">
    <property type="term" value="C:cytoplasm"/>
    <property type="evidence" value="ECO:0007669"/>
    <property type="project" value="TreeGrafter"/>
</dbReference>
<evidence type="ECO:0000256" key="1">
    <source>
        <dbReference type="ARBA" id="ARBA00022723"/>
    </source>
</evidence>
<dbReference type="RefSeq" id="WP_112136521.1">
    <property type="nucleotide sequence ID" value="NZ_CP016181.1"/>
</dbReference>
<evidence type="ECO:0000313" key="4">
    <source>
        <dbReference type="EMBL" id="AWX99617.1"/>
    </source>
</evidence>
<dbReference type="Proteomes" id="UP000249898">
    <property type="component" value="Chromosome"/>
</dbReference>
<evidence type="ECO:0000259" key="3">
    <source>
        <dbReference type="Pfam" id="PF13023"/>
    </source>
</evidence>
<sequence length="194" mass="22267">MPKQLNDETLDKQFDFLREIDQLKSVIRKSPLIDQSRKENSAEHSWHLAMYALILKDSSEKEINIERVIKMLLIHDIVEIDAGDHPLHETIDSSHQEEAERKAAERIFSLLPGQQGNELKALWFEFEAAESNDAAFAKSLDRLQPLIHNVATNGGTWVEGNVSHEQVKQRYGSVIAEGSRELWDYAKGLVNRYF</sequence>
<dbReference type="OrthoDB" id="9796032at2"/>
<dbReference type="Pfam" id="PF13023">
    <property type="entry name" value="HD_3"/>
    <property type="match status" value="1"/>
</dbReference>
<dbReference type="AlphaFoldDB" id="A0A2Z4PPV1"/>
<evidence type="ECO:0000313" key="5">
    <source>
        <dbReference type="Proteomes" id="UP000249898"/>
    </source>
</evidence>
<accession>A0A2Z4PPV1</accession>
<dbReference type="GO" id="GO:0046872">
    <property type="term" value="F:metal ion binding"/>
    <property type="evidence" value="ECO:0007669"/>
    <property type="project" value="UniProtKB-KW"/>
</dbReference>
<dbReference type="InterPro" id="IPR006674">
    <property type="entry name" value="HD_domain"/>
</dbReference>
<dbReference type="EMBL" id="CP016181">
    <property type="protein sequence ID" value="AWX99617.1"/>
    <property type="molecule type" value="Genomic_DNA"/>
</dbReference>
<feature type="domain" description="HD" evidence="3">
    <location>
        <begin position="20"/>
        <end position="183"/>
    </location>
</feature>
<dbReference type="PANTHER" id="PTHR11845">
    <property type="entry name" value="5'-DEOXYNUCLEOTIDASE HDDC2"/>
    <property type="match status" value="1"/>
</dbReference>
<gene>
    <name evidence="4" type="ORF">A8139_06130</name>
</gene>
<keyword evidence="1" id="KW-0479">Metal-binding</keyword>
<keyword evidence="2 4" id="KW-0378">Hydrolase</keyword>
<name>A0A2Z4PPV1_9GAMM</name>
<dbReference type="SUPFAM" id="SSF109604">
    <property type="entry name" value="HD-domain/PDEase-like"/>
    <property type="match status" value="1"/>
</dbReference>
<organism evidence="4 5">
    <name type="scientific">Marinomonas primoryensis</name>
    <dbReference type="NCBI Taxonomy" id="178399"/>
    <lineage>
        <taxon>Bacteria</taxon>
        <taxon>Pseudomonadati</taxon>
        <taxon>Pseudomonadota</taxon>
        <taxon>Gammaproteobacteria</taxon>
        <taxon>Oceanospirillales</taxon>
        <taxon>Oceanospirillaceae</taxon>
        <taxon>Marinomonas</taxon>
    </lineage>
</organism>
<evidence type="ECO:0000256" key="2">
    <source>
        <dbReference type="ARBA" id="ARBA00022801"/>
    </source>
</evidence>